<dbReference type="PANTHER" id="PTHR34987">
    <property type="entry name" value="C, PUTATIVE (AFU_ORTHOLOGUE AFUA_3G02880)-RELATED"/>
    <property type="match status" value="1"/>
</dbReference>
<dbReference type="InterPro" id="IPR008928">
    <property type="entry name" value="6-hairpin_glycosidase_sf"/>
</dbReference>
<dbReference type="AlphaFoldDB" id="A0A090MIK5"/>
<name>A0A090MIK5_9HYPO</name>
<reference evidence="1" key="1">
    <citation type="submission" date="2013-05" db="EMBL/GenBank/DDBJ databases">
        <title>Draft genome sequences of six wheat associated Fusarium spp. isolates.</title>
        <authorList>
            <person name="Moolhuijzen P.M."/>
            <person name="Manners J.M."/>
            <person name="Wilcox S."/>
            <person name="Bellgard M.I."/>
            <person name="Gardiner D.M."/>
        </authorList>
    </citation>
    <scope>NUCLEOTIDE SEQUENCE</scope>
    <source>
        <strain evidence="1">CS3069</strain>
    </source>
</reference>
<dbReference type="Gene3D" id="1.50.10.10">
    <property type="match status" value="1"/>
</dbReference>
<dbReference type="SUPFAM" id="SSF48208">
    <property type="entry name" value="Six-hairpin glycosidases"/>
    <property type="match status" value="1"/>
</dbReference>
<organism evidence="1">
    <name type="scientific">Fusarium clavum</name>
    <dbReference type="NCBI Taxonomy" id="2594811"/>
    <lineage>
        <taxon>Eukaryota</taxon>
        <taxon>Fungi</taxon>
        <taxon>Dikarya</taxon>
        <taxon>Ascomycota</taxon>
        <taxon>Pezizomycotina</taxon>
        <taxon>Sordariomycetes</taxon>
        <taxon>Hypocreomycetidae</taxon>
        <taxon>Hypocreales</taxon>
        <taxon>Nectriaceae</taxon>
        <taxon>Fusarium</taxon>
        <taxon>Fusarium incarnatum-equiseti species complex</taxon>
    </lineage>
</organism>
<accession>A0A090MIK5</accession>
<dbReference type="InterPro" id="IPR012341">
    <property type="entry name" value="6hp_glycosidase-like_sf"/>
</dbReference>
<protein>
    <submittedName>
        <fullName evidence="1">WGS project CBMI000000000 data, contig CS3069_c002119</fullName>
    </submittedName>
</protein>
<proteinExistence type="predicted"/>
<dbReference type="GO" id="GO:0003824">
    <property type="term" value="F:catalytic activity"/>
    <property type="evidence" value="ECO:0007669"/>
    <property type="project" value="UniProtKB-ARBA"/>
</dbReference>
<dbReference type="PANTHER" id="PTHR34987:SF4">
    <property type="entry name" value="ALPHA-L-RHAMNOSIDASE C-TERMINAL DOMAIN-CONTAINING PROTEIN"/>
    <property type="match status" value="1"/>
</dbReference>
<gene>
    <name evidence="1" type="ORF">BN850_0076330</name>
</gene>
<evidence type="ECO:0000313" key="1">
    <source>
        <dbReference type="EMBL" id="CEG04817.1"/>
    </source>
</evidence>
<sequence length="287" mass="30798">MGGPIFGVSAGLNLAYLDALNAMALMAPDNGSTSQYYLQASSLKESLVRVLWNNEQGTLRPALSLSANGVFQDVNAYAATLGVSPDHPQLAEGIFPTHSSLPSAFRGLKKWDNFGLTSPYASGFALEALFAKNKGCKAMELLSRVWGVMGDPSSPNYSGAHWEAMKTDGTPFNHDVSLVHGWSTWPVFLLPRYLVGVYPLEAGWTKIGVEPVLAGLESVEYSIETPQGYFSAQLCINEQKGAGTIRILAPDRSLAVVKAPNGWKLSGTGIVQGNGVQGCLELFRDTR</sequence>
<comment type="caution">
    <text evidence="1">The sequence shown here is derived from an EMBL/GenBank/DDBJ whole genome shotgun (WGS) entry which is preliminary data.</text>
</comment>
<dbReference type="GO" id="GO:0005975">
    <property type="term" value="P:carbohydrate metabolic process"/>
    <property type="evidence" value="ECO:0007669"/>
    <property type="project" value="InterPro"/>
</dbReference>
<dbReference type="EMBL" id="CBMI010002117">
    <property type="protein sequence ID" value="CEG04817.1"/>
    <property type="molecule type" value="Genomic_DNA"/>
</dbReference>
<dbReference type="Gene3D" id="2.60.420.10">
    <property type="entry name" value="Maltose phosphorylase, domain 3"/>
    <property type="match status" value="1"/>
</dbReference>